<evidence type="ECO:0000313" key="2">
    <source>
        <dbReference type="EMBL" id="KAB1080719.1"/>
    </source>
</evidence>
<sequence length="82" mass="8844">MAPRHLRAALFPLAIALFAGAAPIAATPAAAVSPSKSYMFSEPRLRNACRPPLKFAAGACVRRCPAGYQDNGGYCRHRTMRR</sequence>
<reference evidence="2 3" key="1">
    <citation type="submission" date="2019-09" db="EMBL/GenBank/DDBJ databases">
        <title>YIM 48816 draft genome.</title>
        <authorList>
            <person name="Jiang L."/>
        </authorList>
    </citation>
    <scope>NUCLEOTIDE SEQUENCE [LARGE SCALE GENOMIC DNA]</scope>
    <source>
        <strain evidence="2 3">YIM 48816</strain>
    </source>
</reference>
<organism evidence="2 3">
    <name type="scientific">Methylobacterium soli</name>
    <dbReference type="NCBI Taxonomy" id="553447"/>
    <lineage>
        <taxon>Bacteria</taxon>
        <taxon>Pseudomonadati</taxon>
        <taxon>Pseudomonadota</taxon>
        <taxon>Alphaproteobacteria</taxon>
        <taxon>Hyphomicrobiales</taxon>
        <taxon>Methylobacteriaceae</taxon>
        <taxon>Methylobacterium</taxon>
    </lineage>
</organism>
<dbReference type="EMBL" id="VZZK01000004">
    <property type="protein sequence ID" value="KAB1080719.1"/>
    <property type="molecule type" value="Genomic_DNA"/>
</dbReference>
<comment type="caution">
    <text evidence="2">The sequence shown here is derived from an EMBL/GenBank/DDBJ whole genome shotgun (WGS) entry which is preliminary data.</text>
</comment>
<feature type="signal peptide" evidence="1">
    <location>
        <begin position="1"/>
        <end position="21"/>
    </location>
</feature>
<gene>
    <name evidence="2" type="ORF">F6X53_05995</name>
</gene>
<feature type="chain" id="PRO_5027039417" evidence="1">
    <location>
        <begin position="22"/>
        <end position="82"/>
    </location>
</feature>
<evidence type="ECO:0000313" key="3">
    <source>
        <dbReference type="Proteomes" id="UP000474159"/>
    </source>
</evidence>
<keyword evidence="1" id="KW-0732">Signal</keyword>
<proteinExistence type="predicted"/>
<dbReference type="OrthoDB" id="8005445at2"/>
<accession>A0A6L3T5Z0</accession>
<name>A0A6L3T5Z0_9HYPH</name>
<dbReference type="AlphaFoldDB" id="A0A6L3T5Z0"/>
<keyword evidence="3" id="KW-1185">Reference proteome</keyword>
<dbReference type="RefSeq" id="WP_150998156.1">
    <property type="nucleotide sequence ID" value="NZ_BPQY01000703.1"/>
</dbReference>
<protein>
    <submittedName>
        <fullName evidence="2">Uncharacterized protein</fullName>
    </submittedName>
</protein>
<evidence type="ECO:0000256" key="1">
    <source>
        <dbReference type="SAM" id="SignalP"/>
    </source>
</evidence>
<dbReference type="Proteomes" id="UP000474159">
    <property type="component" value="Unassembled WGS sequence"/>
</dbReference>